<feature type="transmembrane region" description="Helical" evidence="4">
    <location>
        <begin position="176"/>
        <end position="198"/>
    </location>
</feature>
<evidence type="ECO:0000256" key="3">
    <source>
        <dbReference type="ARBA" id="ARBA00023163"/>
    </source>
</evidence>
<keyword evidence="4" id="KW-0472">Membrane</keyword>
<evidence type="ECO:0000256" key="2">
    <source>
        <dbReference type="ARBA" id="ARBA00023125"/>
    </source>
</evidence>
<feature type="transmembrane region" description="Helical" evidence="4">
    <location>
        <begin position="248"/>
        <end position="268"/>
    </location>
</feature>
<evidence type="ECO:0000256" key="4">
    <source>
        <dbReference type="SAM" id="Phobius"/>
    </source>
</evidence>
<accession>A0A2K2U6A1</accession>
<dbReference type="InterPro" id="IPR036388">
    <property type="entry name" value="WH-like_DNA-bd_sf"/>
</dbReference>
<keyword evidence="4" id="KW-0812">Transmembrane</keyword>
<dbReference type="EMBL" id="PPEL01000018">
    <property type="protein sequence ID" value="PNV65738.1"/>
    <property type="molecule type" value="Genomic_DNA"/>
</dbReference>
<keyword evidence="4" id="KW-1133">Transmembrane helix</keyword>
<keyword evidence="2" id="KW-0238">DNA-binding</keyword>
<feature type="transmembrane region" description="Helical" evidence="4">
    <location>
        <begin position="337"/>
        <end position="355"/>
    </location>
</feature>
<evidence type="ECO:0000259" key="5">
    <source>
        <dbReference type="PROSITE" id="PS50043"/>
    </source>
</evidence>
<dbReference type="AlphaFoldDB" id="A0A2K2U6A1"/>
<feature type="transmembrane region" description="Helical" evidence="4">
    <location>
        <begin position="117"/>
        <end position="137"/>
    </location>
</feature>
<evidence type="ECO:0000313" key="6">
    <source>
        <dbReference type="EMBL" id="PNV65738.1"/>
    </source>
</evidence>
<sequence>MAAAFVIPRGTGTRTRAHDAPPSAHPARFLACTFALMGSFVSYWLLNYSAFPLFDHVYLQTREASAIVGGLALTALAFASYWHPRPFTSRRLFMAATSTMIVGSITVIVSMCGQLPAVLVCGAALVTVGAGLANIIVGIGCVGLGMRRLGIGVTLAYVLAYALRGVFATLPEAANLTLFCVVPLVTVIVIAPYARPLLNQMYAEGSPAQAAVTAPSSFLPFGHQLFVTLLLFRFIYGYTLTFGEVERVPLLALGALVPLALVLGYVMLSRRDFSPDAFFQLSILCSVAGFLVLSIATAKSTLISTLLSCGTGFFEILMYFVLIALGAKNTVNALPMLAWGNAMASWGTLLGANFGRFTNEMAADATTTSLIAACIVFGIVTYVVLVQKSFSFSHTIQGVEPLASLVSSNADDSPLSPIADRCAAIGAAAGLTDREQEIFEYLARGRNVRFIQDELTVSYNTVKTHVSHIYAKLDVHSHQELIDLVERTSSRAS</sequence>
<dbReference type="Proteomes" id="UP000236488">
    <property type="component" value="Unassembled WGS sequence"/>
</dbReference>
<organism evidence="6 7">
    <name type="scientific">Rubneribacter badeniensis</name>
    <dbReference type="NCBI Taxonomy" id="2070688"/>
    <lineage>
        <taxon>Bacteria</taxon>
        <taxon>Bacillati</taxon>
        <taxon>Actinomycetota</taxon>
        <taxon>Coriobacteriia</taxon>
        <taxon>Eggerthellales</taxon>
        <taxon>Eggerthellaceae</taxon>
        <taxon>Rubneribacter</taxon>
    </lineage>
</organism>
<dbReference type="InterPro" id="IPR000792">
    <property type="entry name" value="Tscrpt_reg_LuxR_C"/>
</dbReference>
<dbReference type="PANTHER" id="PTHR44688:SF16">
    <property type="entry name" value="DNA-BINDING TRANSCRIPTIONAL ACTIVATOR DEVR_DOSR"/>
    <property type="match status" value="1"/>
</dbReference>
<feature type="transmembrane region" description="Helical" evidence="4">
    <location>
        <begin position="277"/>
        <end position="296"/>
    </location>
</feature>
<feature type="transmembrane region" description="Helical" evidence="4">
    <location>
        <begin position="66"/>
        <end position="83"/>
    </location>
</feature>
<keyword evidence="7" id="KW-1185">Reference proteome</keyword>
<keyword evidence="1" id="KW-0805">Transcription regulation</keyword>
<reference evidence="6 7" key="1">
    <citation type="journal article" date="2018" name="Int. J. Syst. Evol. Microbiol.">
        <title>Rubneribacter badeniensis gen. nov., sp. nov. and Enteroscipio rubneri gen. nov., sp. nov., new members of the Eggerthellaceae isolated from human faeces.</title>
        <authorList>
            <person name="Danylec N."/>
            <person name="Gobl A."/>
            <person name="Stoll D.A."/>
            <person name="Hetzer B."/>
            <person name="Kulling S.E."/>
            <person name="Huch M."/>
        </authorList>
    </citation>
    <scope>NUCLEOTIDE SEQUENCE [LARGE SCALE GENOMIC DNA]</scope>
    <source>
        <strain evidence="6 7">ResAG-85</strain>
    </source>
</reference>
<feature type="domain" description="HTH luxR-type" evidence="5">
    <location>
        <begin position="424"/>
        <end position="489"/>
    </location>
</feature>
<dbReference type="InterPro" id="IPR016032">
    <property type="entry name" value="Sig_transdc_resp-reg_C-effctor"/>
</dbReference>
<dbReference type="PANTHER" id="PTHR44688">
    <property type="entry name" value="DNA-BINDING TRANSCRIPTIONAL ACTIVATOR DEVR_DOSR"/>
    <property type="match status" value="1"/>
</dbReference>
<keyword evidence="3" id="KW-0804">Transcription</keyword>
<feature type="transmembrane region" description="Helical" evidence="4">
    <location>
        <begin position="367"/>
        <end position="386"/>
    </location>
</feature>
<feature type="transmembrane region" description="Helical" evidence="4">
    <location>
        <begin position="218"/>
        <end position="236"/>
    </location>
</feature>
<feature type="transmembrane region" description="Helical" evidence="4">
    <location>
        <begin position="29"/>
        <end position="46"/>
    </location>
</feature>
<proteinExistence type="predicted"/>
<gene>
    <name evidence="6" type="ORF">C2L80_04840</name>
</gene>
<feature type="transmembrane region" description="Helical" evidence="4">
    <location>
        <begin position="302"/>
        <end position="325"/>
    </location>
</feature>
<dbReference type="PRINTS" id="PR00038">
    <property type="entry name" value="HTHLUXR"/>
</dbReference>
<feature type="transmembrane region" description="Helical" evidence="4">
    <location>
        <begin position="92"/>
        <end position="111"/>
    </location>
</feature>
<evidence type="ECO:0000313" key="7">
    <source>
        <dbReference type="Proteomes" id="UP000236488"/>
    </source>
</evidence>
<dbReference type="GO" id="GO:0006355">
    <property type="term" value="P:regulation of DNA-templated transcription"/>
    <property type="evidence" value="ECO:0007669"/>
    <property type="project" value="InterPro"/>
</dbReference>
<dbReference type="GO" id="GO:0003677">
    <property type="term" value="F:DNA binding"/>
    <property type="evidence" value="ECO:0007669"/>
    <property type="project" value="UniProtKB-KW"/>
</dbReference>
<dbReference type="SMART" id="SM00421">
    <property type="entry name" value="HTH_LUXR"/>
    <property type="match status" value="1"/>
</dbReference>
<dbReference type="PROSITE" id="PS50043">
    <property type="entry name" value="HTH_LUXR_2"/>
    <property type="match status" value="1"/>
</dbReference>
<name>A0A2K2U6A1_9ACTN</name>
<dbReference type="SUPFAM" id="SSF46894">
    <property type="entry name" value="C-terminal effector domain of the bipartite response regulators"/>
    <property type="match status" value="1"/>
</dbReference>
<dbReference type="CDD" id="cd06170">
    <property type="entry name" value="LuxR_C_like"/>
    <property type="match status" value="1"/>
</dbReference>
<dbReference type="Gene3D" id="1.10.10.10">
    <property type="entry name" value="Winged helix-like DNA-binding domain superfamily/Winged helix DNA-binding domain"/>
    <property type="match status" value="1"/>
</dbReference>
<feature type="transmembrane region" description="Helical" evidence="4">
    <location>
        <begin position="149"/>
        <end position="170"/>
    </location>
</feature>
<comment type="caution">
    <text evidence="6">The sequence shown here is derived from an EMBL/GenBank/DDBJ whole genome shotgun (WGS) entry which is preliminary data.</text>
</comment>
<dbReference type="Pfam" id="PF00196">
    <property type="entry name" value="GerE"/>
    <property type="match status" value="1"/>
</dbReference>
<evidence type="ECO:0000256" key="1">
    <source>
        <dbReference type="ARBA" id="ARBA00023015"/>
    </source>
</evidence>
<protein>
    <submittedName>
        <fullName evidence="6">LuxR family transcriptional regulator</fullName>
    </submittedName>
</protein>